<evidence type="ECO:0000313" key="2">
    <source>
        <dbReference type="Proteomes" id="UP000026962"/>
    </source>
</evidence>
<reference evidence="1" key="1">
    <citation type="submission" date="2015-04" db="UniProtKB">
        <authorList>
            <consortium name="EnsemblPlants"/>
        </authorList>
    </citation>
    <scope>IDENTIFICATION</scope>
</reference>
<dbReference type="AlphaFoldDB" id="A0A0E0LGU4"/>
<protein>
    <submittedName>
        <fullName evidence="1">Uncharacterized protein</fullName>
    </submittedName>
</protein>
<evidence type="ECO:0000313" key="1">
    <source>
        <dbReference type="EnsemblPlants" id="OPUNC07G02230.1"/>
    </source>
</evidence>
<organism evidence="1">
    <name type="scientific">Oryza punctata</name>
    <name type="common">Red rice</name>
    <dbReference type="NCBI Taxonomy" id="4537"/>
    <lineage>
        <taxon>Eukaryota</taxon>
        <taxon>Viridiplantae</taxon>
        <taxon>Streptophyta</taxon>
        <taxon>Embryophyta</taxon>
        <taxon>Tracheophyta</taxon>
        <taxon>Spermatophyta</taxon>
        <taxon>Magnoliopsida</taxon>
        <taxon>Liliopsida</taxon>
        <taxon>Poales</taxon>
        <taxon>Poaceae</taxon>
        <taxon>BOP clade</taxon>
        <taxon>Oryzoideae</taxon>
        <taxon>Oryzeae</taxon>
        <taxon>Oryzinae</taxon>
        <taxon>Oryza</taxon>
    </lineage>
</organism>
<proteinExistence type="predicted"/>
<name>A0A0E0LGU4_ORYPU</name>
<reference evidence="1" key="2">
    <citation type="submission" date="2018-05" db="EMBL/GenBank/DDBJ databases">
        <title>OpunRS2 (Oryza punctata Reference Sequence Version 2).</title>
        <authorList>
            <person name="Zhang J."/>
            <person name="Kudrna D."/>
            <person name="Lee S."/>
            <person name="Talag J."/>
            <person name="Welchert J."/>
            <person name="Wing R.A."/>
        </authorList>
    </citation>
    <scope>NUCLEOTIDE SEQUENCE [LARGE SCALE GENOMIC DNA]</scope>
</reference>
<dbReference type="EnsemblPlants" id="OPUNC07G02230.1">
    <property type="protein sequence ID" value="OPUNC07G02230.1"/>
    <property type="gene ID" value="OPUNC07G02230"/>
</dbReference>
<dbReference type="Proteomes" id="UP000026962">
    <property type="component" value="Chromosome 7"/>
</dbReference>
<dbReference type="Gramene" id="OPUNC07G02230.1">
    <property type="protein sequence ID" value="OPUNC07G02230.1"/>
    <property type="gene ID" value="OPUNC07G02230"/>
</dbReference>
<sequence length="98" mass="10727">MATSHAAKKKKMPAFMWHSMAKNDCATAVVSRNSHLVVVLALLDEAVWRLGEEDRADGEEEALQEGVHRRDAACTTNSRTSLMASSSTMRYGAAAYNL</sequence>
<accession>A0A0E0LGU4</accession>
<dbReference type="HOGENOM" id="CLU_2337272_0_0_1"/>
<keyword evidence="2" id="KW-1185">Reference proteome</keyword>